<comment type="caution">
    <text evidence="1">The sequence shown here is derived from an EMBL/GenBank/DDBJ whole genome shotgun (WGS) entry which is preliminary data.</text>
</comment>
<evidence type="ECO:0000313" key="2">
    <source>
        <dbReference type="Proteomes" id="UP000550508"/>
    </source>
</evidence>
<reference evidence="1 2" key="1">
    <citation type="submission" date="2020-05" db="EMBL/GenBank/DDBJ databases">
        <authorList>
            <person name="Kim M.K."/>
        </authorList>
    </citation>
    <scope>NUCLEOTIDE SEQUENCE [LARGE SCALE GENOMIC DNA]</scope>
    <source>
        <strain evidence="1 2">BT25</strain>
    </source>
</reference>
<organism evidence="1 2">
    <name type="scientific">Phyllobacterium pellucidum</name>
    <dbReference type="NCBI Taxonomy" id="2740464"/>
    <lineage>
        <taxon>Bacteria</taxon>
        <taxon>Pseudomonadati</taxon>
        <taxon>Pseudomonadota</taxon>
        <taxon>Alphaproteobacteria</taxon>
        <taxon>Hyphomicrobiales</taxon>
        <taxon>Phyllobacteriaceae</taxon>
        <taxon>Phyllobacterium</taxon>
    </lineage>
</organism>
<sequence length="185" mass="20550">MRSLSNFDWTEERVTLLRELLHEGKSGSMIARELGTSRNSVIGKVHRLQKQMGIGLGGSISKSEKCTNATVRQKAVQKIAPLVVKPTQHRFHSGNLAAKKASRVNDPVLVEAPVVSKLAFEADSLRVLLHELEPRQCKWEVNNAPVGEDHLFCGKRTDEGKSWCPYHANLAYVPRPPKPIQARAA</sequence>
<protein>
    <recommendedName>
        <fullName evidence="3">GcrA cell cycle regulator</fullName>
    </recommendedName>
</protein>
<dbReference type="InterPro" id="IPR011681">
    <property type="entry name" value="GcrA"/>
</dbReference>
<dbReference type="Proteomes" id="UP000550508">
    <property type="component" value="Unassembled WGS sequence"/>
</dbReference>
<dbReference type="EMBL" id="JABUMX010000002">
    <property type="protein sequence ID" value="NTS31297.1"/>
    <property type="molecule type" value="Genomic_DNA"/>
</dbReference>
<gene>
    <name evidence="1" type="ORF">HQ945_08515</name>
</gene>
<accession>A0A849VT75</accession>
<keyword evidence="2" id="KW-1185">Reference proteome</keyword>
<dbReference type="AlphaFoldDB" id="A0A849VT75"/>
<evidence type="ECO:0000313" key="1">
    <source>
        <dbReference type="EMBL" id="NTS31297.1"/>
    </source>
</evidence>
<dbReference type="Pfam" id="PF07750">
    <property type="entry name" value="GcrA"/>
    <property type="match status" value="1"/>
</dbReference>
<evidence type="ECO:0008006" key="3">
    <source>
        <dbReference type="Google" id="ProtNLM"/>
    </source>
</evidence>
<dbReference type="RefSeq" id="WP_174207952.1">
    <property type="nucleotide sequence ID" value="NZ_JABUMX010000002.1"/>
</dbReference>
<proteinExistence type="predicted"/>
<name>A0A849VT75_9HYPH</name>